<comment type="PTM">
    <text evidence="2">Carboxylation is probably crucial for Mg(2+) binding and, consequently, for the gamma-phosphate positioning of ATP.</text>
</comment>
<dbReference type="Pfam" id="PF08245">
    <property type="entry name" value="Mur_ligase_M"/>
    <property type="match status" value="1"/>
</dbReference>
<dbReference type="SUPFAM" id="SSF53623">
    <property type="entry name" value="MurD-like peptide ligases, catalytic domain"/>
    <property type="match status" value="1"/>
</dbReference>
<dbReference type="GO" id="GO:0000287">
    <property type="term" value="F:magnesium ion binding"/>
    <property type="evidence" value="ECO:0007669"/>
    <property type="project" value="UniProtKB-UniRule"/>
</dbReference>
<name>A0A9D2DKQ8_9ACTN</name>
<dbReference type="InterPro" id="IPR036615">
    <property type="entry name" value="Mur_ligase_C_dom_sf"/>
</dbReference>
<dbReference type="PANTHER" id="PTHR23135:SF4">
    <property type="entry name" value="UDP-N-ACETYLMURAMOYL-L-ALANYL-D-GLUTAMATE--2,6-DIAMINOPIMELATE LIGASE MURE HOMOLOG, CHLOROPLASTIC"/>
    <property type="match status" value="1"/>
</dbReference>
<keyword evidence="2" id="KW-0460">Magnesium</keyword>
<dbReference type="Gene3D" id="3.40.1390.10">
    <property type="entry name" value="MurE/MurF, N-terminal domain"/>
    <property type="match status" value="1"/>
</dbReference>
<keyword evidence="2 3" id="KW-0961">Cell wall biogenesis/degradation</keyword>
<dbReference type="GO" id="GO:0071555">
    <property type="term" value="P:cell wall organization"/>
    <property type="evidence" value="ECO:0007669"/>
    <property type="project" value="UniProtKB-KW"/>
</dbReference>
<evidence type="ECO:0000256" key="2">
    <source>
        <dbReference type="HAMAP-Rule" id="MF_00208"/>
    </source>
</evidence>
<feature type="modified residue" description="N6-carboxylysine" evidence="2">
    <location>
        <position position="231"/>
    </location>
</feature>
<dbReference type="HAMAP" id="MF_00208">
    <property type="entry name" value="MurE"/>
    <property type="match status" value="1"/>
</dbReference>
<keyword evidence="2 3" id="KW-0131">Cell cycle</keyword>
<dbReference type="Pfam" id="PF02875">
    <property type="entry name" value="Mur_ligase_C"/>
    <property type="match status" value="1"/>
</dbReference>
<evidence type="ECO:0000256" key="3">
    <source>
        <dbReference type="RuleBase" id="RU004135"/>
    </source>
</evidence>
<comment type="similarity">
    <text evidence="1 2">Belongs to the MurCDEF family. MurE subfamily.</text>
</comment>
<dbReference type="InterPro" id="IPR036565">
    <property type="entry name" value="Mur-like_cat_sf"/>
</dbReference>
<dbReference type="NCBIfam" id="TIGR01085">
    <property type="entry name" value="murE"/>
    <property type="match status" value="1"/>
</dbReference>
<dbReference type="AlphaFoldDB" id="A0A9D2DKQ8"/>
<comment type="cofactor">
    <cofactor evidence="2">
        <name>Mg(2+)</name>
        <dbReference type="ChEBI" id="CHEBI:18420"/>
    </cofactor>
</comment>
<feature type="binding site" evidence="2">
    <location>
        <position position="189"/>
    </location>
    <ligand>
        <name>UDP-N-acetyl-alpha-D-muramoyl-L-alanyl-D-glutamate</name>
        <dbReference type="ChEBI" id="CHEBI:83900"/>
    </ligand>
</feature>
<dbReference type="InterPro" id="IPR004101">
    <property type="entry name" value="Mur_ligase_C"/>
</dbReference>
<dbReference type="Gene3D" id="3.40.1190.10">
    <property type="entry name" value="Mur-like, catalytic domain"/>
    <property type="match status" value="1"/>
</dbReference>
<accession>A0A9D2DKQ8</accession>
<feature type="domain" description="Mur ligase C-terminal" evidence="4">
    <location>
        <begin position="341"/>
        <end position="472"/>
    </location>
</feature>
<reference evidence="6" key="2">
    <citation type="submission" date="2021-04" db="EMBL/GenBank/DDBJ databases">
        <authorList>
            <person name="Gilroy R."/>
        </authorList>
    </citation>
    <scope>NUCLEOTIDE SEQUENCE</scope>
    <source>
        <strain evidence="6">ChiHecolR3B27-1887</strain>
    </source>
</reference>
<keyword evidence="2" id="KW-0067">ATP-binding</keyword>
<protein>
    <recommendedName>
        <fullName evidence="2">UDP-N-acetylmuramyl-tripeptide synthetase</fullName>
        <ecNumber evidence="2">6.3.2.-</ecNumber>
    </recommendedName>
    <alternativeName>
        <fullName evidence="2">UDP-MurNAc-tripeptide synthetase</fullName>
    </alternativeName>
</protein>
<dbReference type="InterPro" id="IPR035911">
    <property type="entry name" value="MurE/MurF_N"/>
</dbReference>
<feature type="binding site" evidence="2">
    <location>
        <position position="35"/>
    </location>
    <ligand>
        <name>UDP-N-acetyl-alpha-D-muramoyl-L-alanyl-D-glutamate</name>
        <dbReference type="ChEBI" id="CHEBI:83900"/>
    </ligand>
</feature>
<dbReference type="Gene3D" id="3.90.190.20">
    <property type="entry name" value="Mur ligase, C-terminal domain"/>
    <property type="match status" value="1"/>
</dbReference>
<evidence type="ECO:0000256" key="1">
    <source>
        <dbReference type="ARBA" id="ARBA00005898"/>
    </source>
</evidence>
<dbReference type="SUPFAM" id="SSF63418">
    <property type="entry name" value="MurE/MurF N-terminal domain"/>
    <property type="match status" value="1"/>
</dbReference>
<feature type="binding site" evidence="2">
    <location>
        <begin position="162"/>
        <end position="163"/>
    </location>
    <ligand>
        <name>UDP-N-acetyl-alpha-D-muramoyl-L-alanyl-D-glutamate</name>
        <dbReference type="ChEBI" id="CHEBI:83900"/>
    </ligand>
</feature>
<comment type="pathway">
    <text evidence="2 3">Cell wall biogenesis; peptidoglycan biosynthesis.</text>
</comment>
<dbReference type="GO" id="GO:0009252">
    <property type="term" value="P:peptidoglycan biosynthetic process"/>
    <property type="evidence" value="ECO:0007669"/>
    <property type="project" value="UniProtKB-UniRule"/>
</dbReference>
<evidence type="ECO:0000259" key="5">
    <source>
        <dbReference type="Pfam" id="PF08245"/>
    </source>
</evidence>
<feature type="binding site" evidence="2">
    <location>
        <begin position="118"/>
        <end position="124"/>
    </location>
    <ligand>
        <name>ATP</name>
        <dbReference type="ChEBI" id="CHEBI:30616"/>
    </ligand>
</feature>
<comment type="caution">
    <text evidence="6">The sequence shown here is derived from an EMBL/GenBank/DDBJ whole genome shotgun (WGS) entry which is preliminary data.</text>
</comment>
<keyword evidence="2 3" id="KW-0573">Peptidoglycan synthesis</keyword>
<gene>
    <name evidence="2" type="primary">murE</name>
    <name evidence="6" type="ORF">IAA22_05580</name>
</gene>
<feature type="binding site" evidence="2">
    <location>
        <position position="197"/>
    </location>
    <ligand>
        <name>UDP-N-acetyl-alpha-D-muramoyl-L-alanyl-D-glutamate</name>
        <dbReference type="ChEBI" id="CHEBI:83900"/>
    </ligand>
</feature>
<keyword evidence="2 6" id="KW-0436">Ligase</keyword>
<sequence length="510" mass="53942">MTLSDIAAAVQAGGVGVSVVGAAGNAVVTGTSCDSRTTQPGDLFVCKGAAFMPAFLAGALERGAVAYLCDEARAAELTAVAPGVPALVVDELRRAMALASAAAFRHPDRDLPVIGITGTKGKTTAAYMLRSIVETAHGEGSCGIMGTVETYDGSGRAASNNTTPEPPDLWRHLANARDAHLAAMVMEVSSQALKYDRTLGVNLTAGCFLNIGLDHISPVEHADFEDYFSSKLKIFSQADTAVVNLDSDHANRIVAAAGASARTLTFGVNRPEADVFADELSPSEEGIAFTLHLGAEHRRVQLPFPGEFSVSDALCAAACAQLMNIDANRIAEGLAATHVPGRMEFYRSADRRLTVVVDYAHNGFAFESLLSTVAGTFGDAQTIAVFGAVGGKARERRYELPEVAARYVSRIILTSDDPWTEDPADICREMEGALPEGFPHEVVLDREAAAERAFELAEATPGRSVVLLLAKGHEAYQLTKDGFVPCVSDRELARRGVAAHDRAHSTDSPR</sequence>
<organism evidence="6 7">
    <name type="scientific">Candidatus Olsenella stercoravium</name>
    <dbReference type="NCBI Taxonomy" id="2838713"/>
    <lineage>
        <taxon>Bacteria</taxon>
        <taxon>Bacillati</taxon>
        <taxon>Actinomycetota</taxon>
        <taxon>Coriobacteriia</taxon>
        <taxon>Coriobacteriales</taxon>
        <taxon>Atopobiaceae</taxon>
        <taxon>Olsenella</taxon>
    </lineage>
</organism>
<comment type="function">
    <text evidence="2">Catalyzes the addition of an amino acid to the nucleotide precursor UDP-N-acetylmuramoyl-L-alanyl-D-glutamate (UMAG) in the biosynthesis of bacterial cell-wall peptidoglycan.</text>
</comment>
<feature type="binding site" evidence="2">
    <location>
        <position position="161"/>
    </location>
    <ligand>
        <name>UDP-N-acetyl-alpha-D-muramoyl-L-alanyl-D-glutamate</name>
        <dbReference type="ChEBI" id="CHEBI:83900"/>
    </ligand>
</feature>
<proteinExistence type="inferred from homology"/>
<dbReference type="GO" id="GO:0051301">
    <property type="term" value="P:cell division"/>
    <property type="evidence" value="ECO:0007669"/>
    <property type="project" value="UniProtKB-KW"/>
</dbReference>
<dbReference type="InterPro" id="IPR005761">
    <property type="entry name" value="UDP-N-AcMur-Glu-dNH2Pim_ligase"/>
</dbReference>
<dbReference type="GO" id="GO:0005524">
    <property type="term" value="F:ATP binding"/>
    <property type="evidence" value="ECO:0007669"/>
    <property type="project" value="UniProtKB-UniRule"/>
</dbReference>
<dbReference type="GO" id="GO:0008360">
    <property type="term" value="P:regulation of cell shape"/>
    <property type="evidence" value="ECO:0007669"/>
    <property type="project" value="UniProtKB-KW"/>
</dbReference>
<dbReference type="PANTHER" id="PTHR23135">
    <property type="entry name" value="MUR LIGASE FAMILY MEMBER"/>
    <property type="match status" value="1"/>
</dbReference>
<dbReference type="InterPro" id="IPR013221">
    <property type="entry name" value="Mur_ligase_cen"/>
</dbReference>
<keyword evidence="2" id="KW-0547">Nucleotide-binding</keyword>
<dbReference type="GO" id="GO:0005737">
    <property type="term" value="C:cytoplasm"/>
    <property type="evidence" value="ECO:0007669"/>
    <property type="project" value="UniProtKB-SubCell"/>
</dbReference>
<dbReference type="EMBL" id="DXBZ01000104">
    <property type="protein sequence ID" value="HIZ18559.1"/>
    <property type="molecule type" value="Genomic_DNA"/>
</dbReference>
<comment type="caution">
    <text evidence="2">Lacks conserved residue(s) required for the propagation of feature annotation.</text>
</comment>
<dbReference type="Proteomes" id="UP000824029">
    <property type="component" value="Unassembled WGS sequence"/>
</dbReference>
<keyword evidence="2 3" id="KW-0132">Cell division</keyword>
<dbReference type="SUPFAM" id="SSF53244">
    <property type="entry name" value="MurD-like peptide ligases, peptide-binding domain"/>
    <property type="match status" value="1"/>
</dbReference>
<evidence type="ECO:0000259" key="4">
    <source>
        <dbReference type="Pfam" id="PF02875"/>
    </source>
</evidence>
<keyword evidence="2 3" id="KW-0133">Cell shape</keyword>
<dbReference type="EC" id="6.3.2.-" evidence="2"/>
<feature type="domain" description="Mur ligase central" evidence="5">
    <location>
        <begin position="116"/>
        <end position="320"/>
    </location>
</feature>
<dbReference type="GO" id="GO:0016881">
    <property type="term" value="F:acid-amino acid ligase activity"/>
    <property type="evidence" value="ECO:0007669"/>
    <property type="project" value="UniProtKB-UniRule"/>
</dbReference>
<reference evidence="6" key="1">
    <citation type="journal article" date="2021" name="PeerJ">
        <title>Extensive microbial diversity within the chicken gut microbiome revealed by metagenomics and culture.</title>
        <authorList>
            <person name="Gilroy R."/>
            <person name="Ravi A."/>
            <person name="Getino M."/>
            <person name="Pursley I."/>
            <person name="Horton D.L."/>
            <person name="Alikhan N.F."/>
            <person name="Baker D."/>
            <person name="Gharbi K."/>
            <person name="Hall N."/>
            <person name="Watson M."/>
            <person name="Adriaenssens E.M."/>
            <person name="Foster-Nyarko E."/>
            <person name="Jarju S."/>
            <person name="Secka A."/>
            <person name="Antonio M."/>
            <person name="Oren A."/>
            <person name="Chaudhuri R.R."/>
            <person name="La Ragione R."/>
            <person name="Hildebrand F."/>
            <person name="Pallen M.J."/>
        </authorList>
    </citation>
    <scope>NUCLEOTIDE SEQUENCE</scope>
    <source>
        <strain evidence="6">ChiHecolR3B27-1887</strain>
    </source>
</reference>
<keyword evidence="2" id="KW-0963">Cytoplasm</keyword>
<evidence type="ECO:0000313" key="6">
    <source>
        <dbReference type="EMBL" id="HIZ18559.1"/>
    </source>
</evidence>
<comment type="subcellular location">
    <subcellularLocation>
        <location evidence="2 3">Cytoplasm</location>
    </subcellularLocation>
</comment>
<evidence type="ECO:0000313" key="7">
    <source>
        <dbReference type="Proteomes" id="UP000824029"/>
    </source>
</evidence>